<dbReference type="InterPro" id="IPR001220">
    <property type="entry name" value="Legume_lectin_dom"/>
</dbReference>
<dbReference type="Pfam" id="PF00139">
    <property type="entry name" value="Lectin_legB"/>
    <property type="match status" value="1"/>
</dbReference>
<dbReference type="InterPro" id="IPR013320">
    <property type="entry name" value="ConA-like_dom_sf"/>
</dbReference>
<evidence type="ECO:0000313" key="20">
    <source>
        <dbReference type="Proteomes" id="UP000822688"/>
    </source>
</evidence>
<keyword evidence="12 17" id="KW-1133">Transmembrane helix</keyword>
<name>A0A8T0GRA4_CERPU</name>
<keyword evidence="6 17" id="KW-0812">Transmembrane</keyword>
<feature type="domain" description="Protein kinase" evidence="18">
    <location>
        <begin position="390"/>
        <end position="688"/>
    </location>
</feature>
<evidence type="ECO:0000256" key="6">
    <source>
        <dbReference type="ARBA" id="ARBA00022692"/>
    </source>
</evidence>
<keyword evidence="10" id="KW-0418">Kinase</keyword>
<evidence type="ECO:0000256" key="14">
    <source>
        <dbReference type="ARBA" id="ARBA00047899"/>
    </source>
</evidence>
<dbReference type="CDD" id="cd06899">
    <property type="entry name" value="lectin_legume_LecRK_Arcelin_ConA"/>
    <property type="match status" value="1"/>
</dbReference>
<dbReference type="InterPro" id="IPR017441">
    <property type="entry name" value="Protein_kinase_ATP_BS"/>
</dbReference>
<dbReference type="SUPFAM" id="SSF49899">
    <property type="entry name" value="Concanavalin A-like lectins/glucanases"/>
    <property type="match status" value="1"/>
</dbReference>
<evidence type="ECO:0000256" key="2">
    <source>
        <dbReference type="ARBA" id="ARBA00008536"/>
    </source>
</evidence>
<dbReference type="AlphaFoldDB" id="A0A8T0GRA4"/>
<keyword evidence="9 16" id="KW-0547">Nucleotide-binding</keyword>
<dbReference type="PROSITE" id="PS00108">
    <property type="entry name" value="PROTEIN_KINASE_ST"/>
    <property type="match status" value="1"/>
</dbReference>
<dbReference type="InterPro" id="IPR008271">
    <property type="entry name" value="Ser/Thr_kinase_AS"/>
</dbReference>
<evidence type="ECO:0000256" key="12">
    <source>
        <dbReference type="ARBA" id="ARBA00022989"/>
    </source>
</evidence>
<comment type="similarity">
    <text evidence="3">In the C-terminal section; belongs to the protein kinase superfamily. Ser/Thr protein kinase family.</text>
</comment>
<comment type="similarity">
    <text evidence="2">In the N-terminal section; belongs to the leguminous lectin family.</text>
</comment>
<comment type="catalytic activity">
    <reaction evidence="15">
        <text>L-seryl-[protein] + ATP = O-phospho-L-seryl-[protein] + ADP + H(+)</text>
        <dbReference type="Rhea" id="RHEA:17989"/>
        <dbReference type="Rhea" id="RHEA-COMP:9863"/>
        <dbReference type="Rhea" id="RHEA-COMP:11604"/>
        <dbReference type="ChEBI" id="CHEBI:15378"/>
        <dbReference type="ChEBI" id="CHEBI:29999"/>
        <dbReference type="ChEBI" id="CHEBI:30616"/>
        <dbReference type="ChEBI" id="CHEBI:83421"/>
        <dbReference type="ChEBI" id="CHEBI:456216"/>
        <dbReference type="EC" id="2.7.11.1"/>
    </reaction>
</comment>
<evidence type="ECO:0000256" key="17">
    <source>
        <dbReference type="SAM" id="Phobius"/>
    </source>
</evidence>
<evidence type="ECO:0000256" key="10">
    <source>
        <dbReference type="ARBA" id="ARBA00022777"/>
    </source>
</evidence>
<dbReference type="Proteomes" id="UP000822688">
    <property type="component" value="Chromosome 9"/>
</dbReference>
<comment type="caution">
    <text evidence="19">The sequence shown here is derived from an EMBL/GenBank/DDBJ whole genome shotgun (WGS) entry which is preliminary data.</text>
</comment>
<dbReference type="PANTHER" id="PTHR27007">
    <property type="match status" value="1"/>
</dbReference>
<evidence type="ECO:0000256" key="15">
    <source>
        <dbReference type="ARBA" id="ARBA00048679"/>
    </source>
</evidence>
<evidence type="ECO:0000256" key="9">
    <source>
        <dbReference type="ARBA" id="ARBA00022741"/>
    </source>
</evidence>
<sequence length="742" mass="80876">MSKPGVRNGVYCLNLITTFLVLQGLLLPSGLIFVSSQSTNISFPRFNGENGSKFIKLGDAVAQNSSIDLNSYDYTFRKAFSVGKFLYPEMVRVLDPSTGQVASFSTSYSFEIILNPPPNPPTDPDGRYKVSDGLAFTLATDNSTIVPSGAYHNGEILCMDKANPTIRLFAVEIDTWLDPSDFDPSDSHIAVDINSAIHSNGYSFPEFVHNLCQPPQNTSFCGYFVNNPGPFTVWVDYDGPTQMIEVRFSPGLSATKPSPAIIRNKLDLSKVLNEFMYVGFSGSYGIYGEIHRILSWNFSSSGLSSASIPPPQALSPSPYSHGSANRSSNLGLIAGIISGLLGVCVTIVLGVFLCFYCRRQKKNQGYSKSTLKLGPRIFTYQELSKATKGFSDSELLGSGGFGAVYKGTFRPSGAIVAVKRCIKPDKPHAEAGFVAEATSVSQIRHRNLVQLQGWCQDRGQLLLVYDYMPNGSLDAWLFKTLDESVALTWDLRRNILAGVASALAYLHEELDQCVLHRDIKSSNVLLDSEFNAHLGDFGLARLIDHRKPEKTTVVAGTQGYMAPEMSYTHKATKETDVYSFGVLILEVVSGRRPLNMRAPNPDDIVLVDCVWRAHEAGDLLSVADPRLSTGDLIASSSECVSDDALLEASREKSSKPISMKDVLRLGLLCCQLNPSKRPSMRLVNHMFQTGDGAGLRQLPSTKPPMPGFNLAGSINPEVLSSITSPLTSGVHEVHDSISCSLR</sequence>
<evidence type="ECO:0000313" key="19">
    <source>
        <dbReference type="EMBL" id="KAG0561463.1"/>
    </source>
</evidence>
<dbReference type="SUPFAM" id="SSF56112">
    <property type="entry name" value="Protein kinase-like (PK-like)"/>
    <property type="match status" value="1"/>
</dbReference>
<dbReference type="PROSITE" id="PS00107">
    <property type="entry name" value="PROTEIN_KINASE_ATP"/>
    <property type="match status" value="1"/>
</dbReference>
<reference evidence="19" key="1">
    <citation type="submission" date="2020-06" db="EMBL/GenBank/DDBJ databases">
        <title>WGS assembly of Ceratodon purpureus strain R40.</title>
        <authorList>
            <person name="Carey S.B."/>
            <person name="Jenkins J."/>
            <person name="Shu S."/>
            <person name="Lovell J.T."/>
            <person name="Sreedasyam A."/>
            <person name="Maumus F."/>
            <person name="Tiley G.P."/>
            <person name="Fernandez-Pozo N."/>
            <person name="Barry K."/>
            <person name="Chen C."/>
            <person name="Wang M."/>
            <person name="Lipzen A."/>
            <person name="Daum C."/>
            <person name="Saski C.A."/>
            <person name="Payton A.C."/>
            <person name="Mcbreen J.C."/>
            <person name="Conrad R.E."/>
            <person name="Kollar L.M."/>
            <person name="Olsson S."/>
            <person name="Huttunen S."/>
            <person name="Landis J.B."/>
            <person name="Wickett N.J."/>
            <person name="Johnson M.G."/>
            <person name="Rensing S.A."/>
            <person name="Grimwood J."/>
            <person name="Schmutz J."/>
            <person name="Mcdaniel S.F."/>
        </authorList>
    </citation>
    <scope>NUCLEOTIDE SEQUENCE</scope>
    <source>
        <strain evidence="19">R40</strain>
    </source>
</reference>
<organism evidence="19 20">
    <name type="scientific">Ceratodon purpureus</name>
    <name type="common">Fire moss</name>
    <name type="synonym">Dicranum purpureum</name>
    <dbReference type="NCBI Taxonomy" id="3225"/>
    <lineage>
        <taxon>Eukaryota</taxon>
        <taxon>Viridiplantae</taxon>
        <taxon>Streptophyta</taxon>
        <taxon>Embryophyta</taxon>
        <taxon>Bryophyta</taxon>
        <taxon>Bryophytina</taxon>
        <taxon>Bryopsida</taxon>
        <taxon>Dicranidae</taxon>
        <taxon>Pseudoditrichales</taxon>
        <taxon>Ditrichaceae</taxon>
        <taxon>Ceratodon</taxon>
    </lineage>
</organism>
<dbReference type="EMBL" id="CM026430">
    <property type="protein sequence ID" value="KAG0561463.1"/>
    <property type="molecule type" value="Genomic_DNA"/>
</dbReference>
<accession>A0A8T0GRA4</accession>
<evidence type="ECO:0000256" key="13">
    <source>
        <dbReference type="ARBA" id="ARBA00023136"/>
    </source>
</evidence>
<evidence type="ECO:0000256" key="5">
    <source>
        <dbReference type="ARBA" id="ARBA00022679"/>
    </source>
</evidence>
<comment type="catalytic activity">
    <reaction evidence="14">
        <text>L-threonyl-[protein] + ATP = O-phospho-L-threonyl-[protein] + ADP + H(+)</text>
        <dbReference type="Rhea" id="RHEA:46608"/>
        <dbReference type="Rhea" id="RHEA-COMP:11060"/>
        <dbReference type="Rhea" id="RHEA-COMP:11605"/>
        <dbReference type="ChEBI" id="CHEBI:15378"/>
        <dbReference type="ChEBI" id="CHEBI:30013"/>
        <dbReference type="ChEBI" id="CHEBI:30616"/>
        <dbReference type="ChEBI" id="CHEBI:61977"/>
        <dbReference type="ChEBI" id="CHEBI:456216"/>
        <dbReference type="EC" id="2.7.11.1"/>
    </reaction>
</comment>
<dbReference type="InterPro" id="IPR000719">
    <property type="entry name" value="Prot_kinase_dom"/>
</dbReference>
<keyword evidence="20" id="KW-1185">Reference proteome</keyword>
<dbReference type="GO" id="GO:0005524">
    <property type="term" value="F:ATP binding"/>
    <property type="evidence" value="ECO:0007669"/>
    <property type="project" value="UniProtKB-UniRule"/>
</dbReference>
<proteinExistence type="inferred from homology"/>
<feature type="binding site" evidence="16">
    <location>
        <position position="419"/>
    </location>
    <ligand>
        <name>ATP</name>
        <dbReference type="ChEBI" id="CHEBI:30616"/>
    </ligand>
</feature>
<keyword evidence="7" id="KW-0732">Signal</keyword>
<evidence type="ECO:0000256" key="8">
    <source>
        <dbReference type="ARBA" id="ARBA00022734"/>
    </source>
</evidence>
<keyword evidence="11 16" id="KW-0067">ATP-binding</keyword>
<evidence type="ECO:0000256" key="3">
    <source>
        <dbReference type="ARBA" id="ARBA00010217"/>
    </source>
</evidence>
<keyword evidence="13 17" id="KW-0472">Membrane</keyword>
<feature type="transmembrane region" description="Helical" evidence="17">
    <location>
        <begin position="12"/>
        <end position="34"/>
    </location>
</feature>
<feature type="transmembrane region" description="Helical" evidence="17">
    <location>
        <begin position="330"/>
        <end position="356"/>
    </location>
</feature>
<evidence type="ECO:0000256" key="16">
    <source>
        <dbReference type="PROSITE-ProRule" id="PRU10141"/>
    </source>
</evidence>
<dbReference type="Gene3D" id="3.30.200.20">
    <property type="entry name" value="Phosphorylase Kinase, domain 1"/>
    <property type="match status" value="1"/>
</dbReference>
<dbReference type="GO" id="GO:0016020">
    <property type="term" value="C:membrane"/>
    <property type="evidence" value="ECO:0007669"/>
    <property type="project" value="UniProtKB-SubCell"/>
</dbReference>
<dbReference type="InterPro" id="IPR011009">
    <property type="entry name" value="Kinase-like_dom_sf"/>
</dbReference>
<evidence type="ECO:0000256" key="1">
    <source>
        <dbReference type="ARBA" id="ARBA00004479"/>
    </source>
</evidence>
<gene>
    <name evidence="19" type="ORF">KC19_9G066300</name>
</gene>
<dbReference type="PROSITE" id="PS50011">
    <property type="entry name" value="PROTEIN_KINASE_DOM"/>
    <property type="match status" value="1"/>
</dbReference>
<dbReference type="Gene3D" id="2.60.120.200">
    <property type="match status" value="1"/>
</dbReference>
<dbReference type="InterPro" id="IPR050528">
    <property type="entry name" value="L-type_Lectin-RKs"/>
</dbReference>
<dbReference type="Gene3D" id="1.10.510.10">
    <property type="entry name" value="Transferase(Phosphotransferase) domain 1"/>
    <property type="match status" value="1"/>
</dbReference>
<keyword evidence="4" id="KW-0723">Serine/threonine-protein kinase</keyword>
<evidence type="ECO:0000259" key="18">
    <source>
        <dbReference type="PROSITE" id="PS50011"/>
    </source>
</evidence>
<protein>
    <recommendedName>
        <fullName evidence="18">Protein kinase domain-containing protein</fullName>
    </recommendedName>
</protein>
<dbReference type="GO" id="GO:0030246">
    <property type="term" value="F:carbohydrate binding"/>
    <property type="evidence" value="ECO:0007669"/>
    <property type="project" value="UniProtKB-KW"/>
</dbReference>
<dbReference type="FunFam" id="1.10.510.10:FF:000108">
    <property type="entry name" value="L-type lectin-domain containing receptor kinase S.4"/>
    <property type="match status" value="1"/>
</dbReference>
<keyword evidence="8" id="KW-0430">Lectin</keyword>
<dbReference type="Pfam" id="PF00069">
    <property type="entry name" value="Pkinase"/>
    <property type="match status" value="1"/>
</dbReference>
<keyword evidence="5" id="KW-0808">Transferase</keyword>
<evidence type="ECO:0000256" key="7">
    <source>
        <dbReference type="ARBA" id="ARBA00022729"/>
    </source>
</evidence>
<dbReference type="GO" id="GO:0004674">
    <property type="term" value="F:protein serine/threonine kinase activity"/>
    <property type="evidence" value="ECO:0007669"/>
    <property type="project" value="UniProtKB-KW"/>
</dbReference>
<dbReference type="SMART" id="SM00220">
    <property type="entry name" value="S_TKc"/>
    <property type="match status" value="1"/>
</dbReference>
<evidence type="ECO:0000256" key="11">
    <source>
        <dbReference type="ARBA" id="ARBA00022840"/>
    </source>
</evidence>
<comment type="subcellular location">
    <subcellularLocation>
        <location evidence="1">Membrane</location>
        <topology evidence="1">Single-pass type I membrane protein</topology>
    </subcellularLocation>
</comment>
<evidence type="ECO:0000256" key="4">
    <source>
        <dbReference type="ARBA" id="ARBA00022527"/>
    </source>
</evidence>